<gene>
    <name evidence="1" type="ORF">DC3_49100</name>
</gene>
<name>A0A511N8V4_DEIC1</name>
<proteinExistence type="predicted"/>
<accession>A0A511N8V4</accession>
<comment type="caution">
    <text evidence="1">The sequence shown here is derived from an EMBL/GenBank/DDBJ whole genome shotgun (WGS) entry which is preliminary data.</text>
</comment>
<organism evidence="1 2">
    <name type="scientific">Deinococcus cellulosilyticus (strain DSM 18568 / NBRC 106333 / KACC 11606 / 5516J-15)</name>
    <dbReference type="NCBI Taxonomy" id="1223518"/>
    <lineage>
        <taxon>Bacteria</taxon>
        <taxon>Thermotogati</taxon>
        <taxon>Deinococcota</taxon>
        <taxon>Deinococci</taxon>
        <taxon>Deinococcales</taxon>
        <taxon>Deinococcaceae</taxon>
        <taxon>Deinococcus</taxon>
    </lineage>
</organism>
<dbReference type="EMBL" id="BJXB01000031">
    <property type="protein sequence ID" value="GEM49275.1"/>
    <property type="molecule type" value="Genomic_DNA"/>
</dbReference>
<sequence length="192" mass="21170">MNELLTEKRPGPPHAGSIWLGYGEPMRWILPVMMVFSLMGCAPVFVNAPTSNVQGQQERQYTYQTMVFSGQGLGTFTSADYRMVLVIRNEDLQVRGVFYNLSGNNNYDVSGYAIRSTGAMDFNLTLSQGAGAGTSFQSKAAVLGREYQLFGAGWSSGTEVKAQLTGVLKGEVFQGRLKVILNNYEVTLRREE</sequence>
<reference evidence="1 2" key="1">
    <citation type="submission" date="2019-07" db="EMBL/GenBank/DDBJ databases">
        <title>Whole genome shotgun sequence of Deinococcus cellulosilyticus NBRC 106333.</title>
        <authorList>
            <person name="Hosoyama A."/>
            <person name="Uohara A."/>
            <person name="Ohji S."/>
            <person name="Ichikawa N."/>
        </authorList>
    </citation>
    <scope>NUCLEOTIDE SEQUENCE [LARGE SCALE GENOMIC DNA]</scope>
    <source>
        <strain evidence="1 2">NBRC 106333</strain>
    </source>
</reference>
<evidence type="ECO:0000313" key="2">
    <source>
        <dbReference type="Proteomes" id="UP000321306"/>
    </source>
</evidence>
<dbReference type="AlphaFoldDB" id="A0A511N8V4"/>
<keyword evidence="2" id="KW-1185">Reference proteome</keyword>
<protein>
    <submittedName>
        <fullName evidence="1">Uncharacterized protein</fullName>
    </submittedName>
</protein>
<evidence type="ECO:0000313" key="1">
    <source>
        <dbReference type="EMBL" id="GEM49275.1"/>
    </source>
</evidence>
<dbReference type="Proteomes" id="UP000321306">
    <property type="component" value="Unassembled WGS sequence"/>
</dbReference>